<feature type="transmembrane region" description="Helical" evidence="1">
    <location>
        <begin position="12"/>
        <end position="31"/>
    </location>
</feature>
<name>A0ABN6GRU1_9GAMM</name>
<feature type="transmembrane region" description="Helical" evidence="1">
    <location>
        <begin position="43"/>
        <end position="64"/>
    </location>
</feature>
<protein>
    <submittedName>
        <fullName evidence="3">Acyltransferase</fullName>
    </submittedName>
</protein>
<feature type="transmembrane region" description="Helical" evidence="1">
    <location>
        <begin position="290"/>
        <end position="312"/>
    </location>
</feature>
<sequence length="374" mass="40445">MVAKDRLQFLDALRGLAAVYVVLYHVQSMPAPALPVSAGWLPAVHMGATGVALFFVISAFSLCYTMPRHQATGRPLLSFYLHRFLRIAPLFYVLLMFSLFRDGRGDHVGHSWGEIAANLSFTFNLFPGWETGIVWASWAVGVEMLFYAIFPALYVLVGKARSAWGLLIGLLALVVLAWTGVLGQRIQASLGDYGWLRHAPVFAMGLVGFHAFGALARLPVPRARRWAHRLNLAGVLLLLLAASSTTWGAAGPWQWHLAGLGYLALILGFSQCPPRWLVNRITAWLGTVSYSLYLGHPIVIAVLGPVFARVLAVQGNSVGYLLCAAMTLSVVLPLAALGHRFVEAPMIRLGKRLMSPAVPARSAAAGGQAEGGAR</sequence>
<dbReference type="Pfam" id="PF01757">
    <property type="entry name" value="Acyl_transf_3"/>
    <property type="match status" value="1"/>
</dbReference>
<keyword evidence="3" id="KW-0808">Transferase</keyword>
<evidence type="ECO:0000259" key="2">
    <source>
        <dbReference type="Pfam" id="PF01757"/>
    </source>
</evidence>
<dbReference type="PANTHER" id="PTHR23028">
    <property type="entry name" value="ACETYLTRANSFERASE"/>
    <property type="match status" value="1"/>
</dbReference>
<feature type="transmembrane region" description="Helical" evidence="1">
    <location>
        <begin position="255"/>
        <end position="278"/>
    </location>
</feature>
<feature type="transmembrane region" description="Helical" evidence="1">
    <location>
        <begin position="133"/>
        <end position="156"/>
    </location>
</feature>
<reference evidence="3 4" key="1">
    <citation type="submission" date="2021-05" db="EMBL/GenBank/DDBJ databases">
        <title>Complete Genome Sequence of Stenotrophomonas pavanii strain Y.</title>
        <authorList>
            <person name="Dohra H."/>
            <person name="Mohad Din A.R.J."/>
            <person name="Suzuki K."/>
            <person name="Fatma A."/>
            <person name="Honjyo M."/>
            <person name="Nishimura T."/>
            <person name="Moriuch R."/>
            <person name="Masuda K."/>
            <person name="Minoura A."/>
            <person name="Tashiro Y."/>
            <person name="Futamata H."/>
        </authorList>
    </citation>
    <scope>NUCLEOTIDE SEQUENCE [LARGE SCALE GENOMIC DNA]</scope>
    <source>
        <strain evidence="4">Y</strain>
    </source>
</reference>
<keyword evidence="3" id="KW-0012">Acyltransferase</keyword>
<organism evidence="3 4">
    <name type="scientific">Stenotrophomonas pavanii</name>
    <dbReference type="NCBI Taxonomy" id="487698"/>
    <lineage>
        <taxon>Bacteria</taxon>
        <taxon>Pseudomonadati</taxon>
        <taxon>Pseudomonadota</taxon>
        <taxon>Gammaproteobacteria</taxon>
        <taxon>Lysobacterales</taxon>
        <taxon>Lysobacteraceae</taxon>
        <taxon>Stenotrophomonas</taxon>
    </lineage>
</organism>
<evidence type="ECO:0000313" key="4">
    <source>
        <dbReference type="Proteomes" id="UP000825066"/>
    </source>
</evidence>
<gene>
    <name evidence="3" type="ORF">STNY_R05280</name>
</gene>
<dbReference type="InterPro" id="IPR002656">
    <property type="entry name" value="Acyl_transf_3_dom"/>
</dbReference>
<dbReference type="EMBL" id="AP024684">
    <property type="protein sequence ID" value="BCX42369.1"/>
    <property type="molecule type" value="Genomic_DNA"/>
</dbReference>
<feature type="transmembrane region" description="Helical" evidence="1">
    <location>
        <begin position="318"/>
        <end position="342"/>
    </location>
</feature>
<dbReference type="InterPro" id="IPR050879">
    <property type="entry name" value="Acyltransferase_3"/>
</dbReference>
<feature type="transmembrane region" description="Helical" evidence="1">
    <location>
        <begin position="201"/>
        <end position="218"/>
    </location>
</feature>
<feature type="transmembrane region" description="Helical" evidence="1">
    <location>
        <begin position="84"/>
        <end position="100"/>
    </location>
</feature>
<proteinExistence type="predicted"/>
<accession>A0ABN6GRU1</accession>
<dbReference type="GO" id="GO:0016746">
    <property type="term" value="F:acyltransferase activity"/>
    <property type="evidence" value="ECO:0007669"/>
    <property type="project" value="UniProtKB-KW"/>
</dbReference>
<dbReference type="PANTHER" id="PTHR23028:SF53">
    <property type="entry name" value="ACYL_TRANSF_3 DOMAIN-CONTAINING PROTEIN"/>
    <property type="match status" value="1"/>
</dbReference>
<keyword evidence="1" id="KW-1133">Transmembrane helix</keyword>
<dbReference type="Proteomes" id="UP000825066">
    <property type="component" value="Chromosome"/>
</dbReference>
<feature type="transmembrane region" description="Helical" evidence="1">
    <location>
        <begin position="230"/>
        <end position="249"/>
    </location>
</feature>
<keyword evidence="1" id="KW-0812">Transmembrane</keyword>
<keyword evidence="4" id="KW-1185">Reference proteome</keyword>
<evidence type="ECO:0000256" key="1">
    <source>
        <dbReference type="SAM" id="Phobius"/>
    </source>
</evidence>
<dbReference type="RefSeq" id="WP_103281976.1">
    <property type="nucleotide sequence ID" value="NZ_AP024684.1"/>
</dbReference>
<feature type="transmembrane region" description="Helical" evidence="1">
    <location>
        <begin position="163"/>
        <end position="181"/>
    </location>
</feature>
<keyword evidence="1" id="KW-0472">Membrane</keyword>
<evidence type="ECO:0000313" key="3">
    <source>
        <dbReference type="EMBL" id="BCX42369.1"/>
    </source>
</evidence>
<feature type="domain" description="Acyltransferase 3" evidence="2">
    <location>
        <begin position="8"/>
        <end position="334"/>
    </location>
</feature>